<dbReference type="EMBL" id="CP027792">
    <property type="protein sequence ID" value="AVP57323.1"/>
    <property type="molecule type" value="Genomic_DNA"/>
</dbReference>
<accession>A0A2P1NJW7</accession>
<proteinExistence type="predicted"/>
<dbReference type="Pfam" id="PF07963">
    <property type="entry name" value="N_methyl"/>
    <property type="match status" value="1"/>
</dbReference>
<protein>
    <submittedName>
        <fullName evidence="3">Type IV pilus modification protein PilV</fullName>
    </submittedName>
</protein>
<dbReference type="InterPro" id="IPR054402">
    <property type="entry name" value="Tt1218-like_dom"/>
</dbReference>
<dbReference type="NCBIfam" id="TIGR02523">
    <property type="entry name" value="type_IV_pilV"/>
    <property type="match status" value="1"/>
</dbReference>
<dbReference type="KEGG" id="melm:C7H73_06305"/>
<dbReference type="Proteomes" id="UP000241829">
    <property type="component" value="Chromosome"/>
</dbReference>
<evidence type="ECO:0000259" key="2">
    <source>
        <dbReference type="Pfam" id="PF22150"/>
    </source>
</evidence>
<feature type="transmembrane region" description="Helical" evidence="1">
    <location>
        <begin position="12"/>
        <end position="31"/>
    </location>
</feature>
<gene>
    <name evidence="3" type="primary">pilV</name>
    <name evidence="3" type="ORF">C7H73_06305</name>
</gene>
<name>A0A2P1NJW7_9BURK</name>
<dbReference type="InterPro" id="IPR013362">
    <property type="entry name" value="Pilus_4_PilV"/>
</dbReference>
<keyword evidence="1" id="KW-1133">Transmembrane helix</keyword>
<keyword evidence="1" id="KW-0812">Transmembrane</keyword>
<sequence length="210" mass="22439">MHRQHGITLIESLVAIVVMALGILGVVGVQMRTLSDTQNTLRRAQAIRLIESLGEQMKVAPNALASLDAYVTGWGTPPAAAADCESQACSQAELAAYDLSQWKLTVQRLLPAGDASIFVAPGEVDVSNRRQLGVMIGWRENERDLTAGYRNNLDATQIRRADGTFITAGGGAADSTCPANLTCHLQYIPVAARCTPYMAGSTIQYFCPGS</sequence>
<keyword evidence="1" id="KW-0472">Membrane</keyword>
<dbReference type="InterPro" id="IPR012902">
    <property type="entry name" value="N_methyl_site"/>
</dbReference>
<keyword evidence="4" id="KW-1185">Reference proteome</keyword>
<dbReference type="AlphaFoldDB" id="A0A2P1NJW7"/>
<reference evidence="4" key="1">
    <citation type="submission" date="2018-03" db="EMBL/GenBank/DDBJ databases">
        <title>Genome sequencing of Melaminivora sp. strain SC2-7.</title>
        <authorList>
            <person name="Kim S.-J."/>
            <person name="Heo J."/>
            <person name="Ahn J.-H."/>
            <person name="Kwon S.-W."/>
        </authorList>
    </citation>
    <scope>NUCLEOTIDE SEQUENCE [LARGE SCALE GENOMIC DNA]</scope>
    <source>
        <strain evidence="4">SC2-7</strain>
    </source>
</reference>
<evidence type="ECO:0000313" key="4">
    <source>
        <dbReference type="Proteomes" id="UP000241829"/>
    </source>
</evidence>
<organism evidence="3 4">
    <name type="scientific">Pulveribacter suum</name>
    <dbReference type="NCBI Taxonomy" id="2116657"/>
    <lineage>
        <taxon>Bacteria</taxon>
        <taxon>Pseudomonadati</taxon>
        <taxon>Pseudomonadota</taxon>
        <taxon>Betaproteobacteria</taxon>
        <taxon>Burkholderiales</taxon>
        <taxon>Comamonadaceae</taxon>
        <taxon>Pulveribacter</taxon>
    </lineage>
</organism>
<feature type="domain" description="Type IV pilin Tt1218-like" evidence="2">
    <location>
        <begin position="29"/>
        <end position="99"/>
    </location>
</feature>
<evidence type="ECO:0000256" key="1">
    <source>
        <dbReference type="SAM" id="Phobius"/>
    </source>
</evidence>
<dbReference type="OrthoDB" id="8850705at2"/>
<dbReference type="Pfam" id="PF22150">
    <property type="entry name" value="Tt1218-like"/>
    <property type="match status" value="1"/>
</dbReference>
<evidence type="ECO:0000313" key="3">
    <source>
        <dbReference type="EMBL" id="AVP57323.1"/>
    </source>
</evidence>
<dbReference type="PROSITE" id="PS00409">
    <property type="entry name" value="PROKAR_NTER_METHYL"/>
    <property type="match status" value="1"/>
</dbReference>